<dbReference type="Proteomes" id="UP000625210">
    <property type="component" value="Unassembled WGS sequence"/>
</dbReference>
<gene>
    <name evidence="2" type="ORF">GCM10011571_30610</name>
</gene>
<comment type="caution">
    <text evidence="2">The sequence shown here is derived from an EMBL/GenBank/DDBJ whole genome shotgun (WGS) entry which is preliminary data.</text>
</comment>
<dbReference type="RefSeq" id="WP_188648759.1">
    <property type="nucleotide sequence ID" value="NZ_BMHQ01000012.1"/>
</dbReference>
<dbReference type="Gene3D" id="3.20.20.70">
    <property type="entry name" value="Aldolase class I"/>
    <property type="match status" value="1"/>
</dbReference>
<reference evidence="2" key="1">
    <citation type="journal article" date="2014" name="Int. J. Syst. Evol. Microbiol.">
        <title>Complete genome sequence of Corynebacterium casei LMG S-19264T (=DSM 44701T), isolated from a smear-ripened cheese.</title>
        <authorList>
            <consortium name="US DOE Joint Genome Institute (JGI-PGF)"/>
            <person name="Walter F."/>
            <person name="Albersmeier A."/>
            <person name="Kalinowski J."/>
            <person name="Ruckert C."/>
        </authorList>
    </citation>
    <scope>NUCLEOTIDE SEQUENCE</scope>
    <source>
        <strain evidence="2">CGMCC 1.15179</strain>
    </source>
</reference>
<dbReference type="AlphaFoldDB" id="A0A8J2VJJ2"/>
<accession>A0A8J2VJJ2</accession>
<dbReference type="InterPro" id="IPR002220">
    <property type="entry name" value="DapA-like"/>
</dbReference>
<evidence type="ECO:0000313" key="2">
    <source>
        <dbReference type="EMBL" id="GGE26300.1"/>
    </source>
</evidence>
<evidence type="ECO:0000313" key="3">
    <source>
        <dbReference type="Proteomes" id="UP000625210"/>
    </source>
</evidence>
<dbReference type="SMART" id="SM01130">
    <property type="entry name" value="DHDPS"/>
    <property type="match status" value="1"/>
</dbReference>
<sequence length="370" mass="41532">MAPDRGVRKTESLRLDEDKRRALHEGVVIPAHPLALNPHRQLDERRQRALTRYYLDSGAGGVAVGVHTTQFHIRQPEVGLLEPVLRLAKEEVDRARLNRPLLLVAGVCGPTAQAVEEAALAASLGYDLGLLSMDGLEHWREEELLERAEAVAQHLPLFGFYLQPSVGGRVFSYSFWRCFAEIAGVMAIKIAPFNRYQTLDVVRAVCHSSRCREIALYTGNDDNIVADLLTTYRVRVGRQTVEKQIVGGLLGHWAVWTKRAVEMLAAIKKIRSQEAIPRDWLTKAVHVTDANAALFDPAHGFRGCIPGIHEVLRRQGLLAGRWCLDPKEELSPGQMEEIDRVYAEYPELNDDDFVQAHLPRWMETFSPGKG</sequence>
<keyword evidence="1" id="KW-0456">Lyase</keyword>
<dbReference type="SUPFAM" id="SSF51569">
    <property type="entry name" value="Aldolase"/>
    <property type="match status" value="1"/>
</dbReference>
<proteinExistence type="predicted"/>
<dbReference type="PANTHER" id="PTHR12128">
    <property type="entry name" value="DIHYDRODIPICOLINATE SYNTHASE"/>
    <property type="match status" value="1"/>
</dbReference>
<dbReference type="GO" id="GO:0008840">
    <property type="term" value="F:4-hydroxy-tetrahydrodipicolinate synthase activity"/>
    <property type="evidence" value="ECO:0007669"/>
    <property type="project" value="TreeGrafter"/>
</dbReference>
<evidence type="ECO:0000256" key="1">
    <source>
        <dbReference type="ARBA" id="ARBA00023239"/>
    </source>
</evidence>
<dbReference type="InterPro" id="IPR013785">
    <property type="entry name" value="Aldolase_TIM"/>
</dbReference>
<name>A0A8J2VJJ2_9BACL</name>
<protein>
    <submittedName>
        <fullName evidence="2">Dihydrodipicolinate synthetase</fullName>
    </submittedName>
</protein>
<keyword evidence="3" id="KW-1185">Reference proteome</keyword>
<reference evidence="2" key="2">
    <citation type="submission" date="2020-09" db="EMBL/GenBank/DDBJ databases">
        <authorList>
            <person name="Sun Q."/>
            <person name="Zhou Y."/>
        </authorList>
    </citation>
    <scope>NUCLEOTIDE SEQUENCE</scope>
    <source>
        <strain evidence="2">CGMCC 1.15179</strain>
    </source>
</reference>
<dbReference type="PANTHER" id="PTHR12128:SF51">
    <property type="entry name" value="BLL4205 PROTEIN"/>
    <property type="match status" value="1"/>
</dbReference>
<organism evidence="2 3">
    <name type="scientific">Marinithermofilum abyssi</name>
    <dbReference type="NCBI Taxonomy" id="1571185"/>
    <lineage>
        <taxon>Bacteria</taxon>
        <taxon>Bacillati</taxon>
        <taxon>Bacillota</taxon>
        <taxon>Bacilli</taxon>
        <taxon>Bacillales</taxon>
        <taxon>Thermoactinomycetaceae</taxon>
        <taxon>Marinithermofilum</taxon>
    </lineage>
</organism>
<dbReference type="EMBL" id="BMHQ01000012">
    <property type="protein sequence ID" value="GGE26300.1"/>
    <property type="molecule type" value="Genomic_DNA"/>
</dbReference>